<reference evidence="1" key="1">
    <citation type="submission" date="2014-09" db="EMBL/GenBank/DDBJ databases">
        <authorList>
            <person name="Magalhaes I.L.F."/>
            <person name="Oliveira U."/>
            <person name="Santos F.R."/>
            <person name="Vidigal T.H.D.A."/>
            <person name="Brescovit A.D."/>
            <person name="Santos A.J."/>
        </authorList>
    </citation>
    <scope>NUCLEOTIDE SEQUENCE</scope>
    <source>
        <tissue evidence="1">Shoot tissue taken approximately 20 cm above the soil surface</tissue>
    </source>
</reference>
<protein>
    <submittedName>
        <fullName evidence="1">Uncharacterized protein</fullName>
    </submittedName>
</protein>
<sequence length="73" mass="8017">MARPLSSFTRSSGPQESSILGGPCTATAWSWSLLCFPLRYSCATRRLRSSWHCRPARQTTATSAKRLASVSIL</sequence>
<evidence type="ECO:0000313" key="1">
    <source>
        <dbReference type="EMBL" id="JAD31296.1"/>
    </source>
</evidence>
<proteinExistence type="predicted"/>
<name>A0A0A8YXI2_ARUDO</name>
<dbReference type="EMBL" id="GBRH01266599">
    <property type="protein sequence ID" value="JAD31296.1"/>
    <property type="molecule type" value="Transcribed_RNA"/>
</dbReference>
<dbReference type="AlphaFoldDB" id="A0A0A8YXI2"/>
<accession>A0A0A8YXI2</accession>
<organism evidence="1">
    <name type="scientific">Arundo donax</name>
    <name type="common">Giant reed</name>
    <name type="synonym">Donax arundinaceus</name>
    <dbReference type="NCBI Taxonomy" id="35708"/>
    <lineage>
        <taxon>Eukaryota</taxon>
        <taxon>Viridiplantae</taxon>
        <taxon>Streptophyta</taxon>
        <taxon>Embryophyta</taxon>
        <taxon>Tracheophyta</taxon>
        <taxon>Spermatophyta</taxon>
        <taxon>Magnoliopsida</taxon>
        <taxon>Liliopsida</taxon>
        <taxon>Poales</taxon>
        <taxon>Poaceae</taxon>
        <taxon>PACMAD clade</taxon>
        <taxon>Arundinoideae</taxon>
        <taxon>Arundineae</taxon>
        <taxon>Arundo</taxon>
    </lineage>
</organism>
<reference evidence="1" key="2">
    <citation type="journal article" date="2015" name="Data Brief">
        <title>Shoot transcriptome of the giant reed, Arundo donax.</title>
        <authorList>
            <person name="Barrero R.A."/>
            <person name="Guerrero F.D."/>
            <person name="Moolhuijzen P."/>
            <person name="Goolsby J.A."/>
            <person name="Tidwell J."/>
            <person name="Bellgard S.E."/>
            <person name="Bellgard M.I."/>
        </authorList>
    </citation>
    <scope>NUCLEOTIDE SEQUENCE</scope>
    <source>
        <tissue evidence="1">Shoot tissue taken approximately 20 cm above the soil surface</tissue>
    </source>
</reference>